<comment type="similarity">
    <text evidence="2">Belongs to the CTP synthase family.</text>
</comment>
<evidence type="ECO:0000256" key="4">
    <source>
        <dbReference type="ARBA" id="ARBA00022598"/>
    </source>
</evidence>
<dbReference type="PROSITE" id="PS51273">
    <property type="entry name" value="GATASE_TYPE_1"/>
    <property type="match status" value="1"/>
</dbReference>
<dbReference type="Pfam" id="PF00117">
    <property type="entry name" value="GATase"/>
    <property type="match status" value="1"/>
</dbReference>
<evidence type="ECO:0000313" key="11">
    <source>
        <dbReference type="EMBL" id="KAA5606601.1"/>
    </source>
</evidence>
<dbReference type="UniPathway" id="UPA00159">
    <property type="reaction ID" value="UER00277"/>
</dbReference>
<evidence type="ECO:0000256" key="1">
    <source>
        <dbReference type="ARBA" id="ARBA00005171"/>
    </source>
</evidence>
<dbReference type="EC" id="6.3.4.2" evidence="3"/>
<keyword evidence="5" id="KW-0547">Nucleotide-binding</keyword>
<dbReference type="EMBL" id="VWPJ01000003">
    <property type="protein sequence ID" value="KAA5606601.1"/>
    <property type="molecule type" value="Genomic_DNA"/>
</dbReference>
<dbReference type="GO" id="GO:0003883">
    <property type="term" value="F:CTP synthase activity"/>
    <property type="evidence" value="ECO:0007669"/>
    <property type="project" value="UniProtKB-EC"/>
</dbReference>
<evidence type="ECO:0000256" key="2">
    <source>
        <dbReference type="ARBA" id="ARBA00007533"/>
    </source>
</evidence>
<dbReference type="PANTHER" id="PTHR11550">
    <property type="entry name" value="CTP SYNTHASE"/>
    <property type="match status" value="1"/>
</dbReference>
<proteinExistence type="inferred from homology"/>
<evidence type="ECO:0000259" key="10">
    <source>
        <dbReference type="Pfam" id="PF00117"/>
    </source>
</evidence>
<dbReference type="InterPro" id="IPR029062">
    <property type="entry name" value="Class_I_gatase-like"/>
</dbReference>
<dbReference type="SUPFAM" id="SSF52317">
    <property type="entry name" value="Class I glutamine amidotransferase-like"/>
    <property type="match status" value="1"/>
</dbReference>
<keyword evidence="7" id="KW-0315">Glutamine amidotransferase</keyword>
<keyword evidence="4" id="KW-0436">Ligase</keyword>
<dbReference type="AlphaFoldDB" id="A0A5M6IE87"/>
<evidence type="ECO:0000256" key="5">
    <source>
        <dbReference type="ARBA" id="ARBA00022741"/>
    </source>
</evidence>
<evidence type="ECO:0000256" key="7">
    <source>
        <dbReference type="ARBA" id="ARBA00022962"/>
    </source>
</evidence>
<dbReference type="Gene3D" id="3.40.50.880">
    <property type="match status" value="1"/>
</dbReference>
<name>A0A5M6IE87_9PROT</name>
<dbReference type="GO" id="GO:0044210">
    <property type="term" value="P:'de novo' CTP biosynthetic process"/>
    <property type="evidence" value="ECO:0007669"/>
    <property type="project" value="UniProtKB-UniPathway"/>
</dbReference>
<evidence type="ECO:0000313" key="12">
    <source>
        <dbReference type="Proteomes" id="UP000324065"/>
    </source>
</evidence>
<evidence type="ECO:0000256" key="9">
    <source>
        <dbReference type="ARBA" id="ARBA00047781"/>
    </source>
</evidence>
<dbReference type="Proteomes" id="UP000324065">
    <property type="component" value="Unassembled WGS sequence"/>
</dbReference>
<reference evidence="11 12" key="1">
    <citation type="submission" date="2019-09" db="EMBL/GenBank/DDBJ databases">
        <title>Genome sequence of Roseospira marina, one of the more divergent members of the non-sulfur purple photosynthetic bacterial family, the Rhodospirillaceae.</title>
        <authorList>
            <person name="Meyer T."/>
            <person name="Kyndt J."/>
        </authorList>
    </citation>
    <scope>NUCLEOTIDE SEQUENCE [LARGE SCALE GENOMIC DNA]</scope>
    <source>
        <strain evidence="11 12">DSM 15113</strain>
    </source>
</reference>
<dbReference type="GO" id="GO:0042802">
    <property type="term" value="F:identical protein binding"/>
    <property type="evidence" value="ECO:0007669"/>
    <property type="project" value="TreeGrafter"/>
</dbReference>
<organism evidence="11 12">
    <name type="scientific">Roseospira marina</name>
    <dbReference type="NCBI Taxonomy" id="140057"/>
    <lineage>
        <taxon>Bacteria</taxon>
        <taxon>Pseudomonadati</taxon>
        <taxon>Pseudomonadota</taxon>
        <taxon>Alphaproteobacteria</taxon>
        <taxon>Rhodospirillales</taxon>
        <taxon>Rhodospirillaceae</taxon>
        <taxon>Roseospira</taxon>
    </lineage>
</organism>
<dbReference type="RefSeq" id="WP_150061202.1">
    <property type="nucleotide sequence ID" value="NZ_JACHII010000005.1"/>
</dbReference>
<comment type="pathway">
    <text evidence="1">Pyrimidine metabolism; CTP biosynthesis via de novo pathway; CTP from UDP: step 2/2.</text>
</comment>
<gene>
    <name evidence="11" type="ORF">F1188_04485</name>
</gene>
<dbReference type="PANTHER" id="PTHR11550:SF0">
    <property type="entry name" value="CTP SYNTHASE-RELATED"/>
    <property type="match status" value="1"/>
</dbReference>
<dbReference type="GO" id="GO:0019856">
    <property type="term" value="P:pyrimidine nucleobase biosynthetic process"/>
    <property type="evidence" value="ECO:0007669"/>
    <property type="project" value="TreeGrafter"/>
</dbReference>
<comment type="caution">
    <text evidence="11">The sequence shown here is derived from an EMBL/GenBank/DDBJ whole genome shotgun (WGS) entry which is preliminary data.</text>
</comment>
<keyword evidence="8" id="KW-0665">Pyrimidine biosynthesis</keyword>
<dbReference type="InterPro" id="IPR017926">
    <property type="entry name" value="GATASE"/>
</dbReference>
<keyword evidence="6" id="KW-0067">ATP-binding</keyword>
<protein>
    <recommendedName>
        <fullName evidence="3">CTP synthase (glutamine hydrolyzing)</fullName>
        <ecNumber evidence="3">6.3.4.2</ecNumber>
    </recommendedName>
</protein>
<evidence type="ECO:0000256" key="6">
    <source>
        <dbReference type="ARBA" id="ARBA00022840"/>
    </source>
</evidence>
<feature type="domain" description="Glutamine amidotransferase" evidence="10">
    <location>
        <begin position="262"/>
        <end position="441"/>
    </location>
</feature>
<keyword evidence="12" id="KW-1185">Reference proteome</keyword>
<dbReference type="InterPro" id="IPR004468">
    <property type="entry name" value="CTP_synthase"/>
</dbReference>
<evidence type="ECO:0000256" key="8">
    <source>
        <dbReference type="ARBA" id="ARBA00022975"/>
    </source>
</evidence>
<sequence>MMTPPLILLDHVPGPGLPARALSERADGGVVAAALHAFVQAWMTVPLPIRRLRSGPGPGPGGCQHVPITGERLMDALWLWPERLAGLTAHPALDIGDPDTIPVGPAVVFQPTGPIPPDLRSRLAARWNGPAIHVRVVVHEDHLDAVRLDPARVPAALPPKGAPRLGTWRRDGFGRFHRIEADTDAAIGDLGPLGRPEVPARPPAPASPPPRVLVVGEAPHLTTVYPAVTASLGDAGDRLGLALEPWIASPRGLTVPDAEALARTADAIVLPGGCDNSQVDGQIALAGAALATGTPILGCCFGMQTMVTAFVRARLGYPGAHLEEVAPDADPRTFVTLRNAQKHPWHRLGRRTFRVQPGGLTERVYQDAQGAERMHHRYHLAPALWDPLRAAGLALSALGEDSTVVDVVDRPGHPFFLGIQGHPELTGSPHRPHPAFTTLLQAARVRAQRRADLAAASPSPSRKD</sequence>
<evidence type="ECO:0000256" key="3">
    <source>
        <dbReference type="ARBA" id="ARBA00012291"/>
    </source>
</evidence>
<dbReference type="OrthoDB" id="3286005at2"/>
<accession>A0A5M6IE87</accession>
<comment type="catalytic activity">
    <reaction evidence="9">
        <text>UTP + L-glutamine + ATP + H2O = CTP + L-glutamate + ADP + phosphate + 2 H(+)</text>
        <dbReference type="Rhea" id="RHEA:26426"/>
        <dbReference type="ChEBI" id="CHEBI:15377"/>
        <dbReference type="ChEBI" id="CHEBI:15378"/>
        <dbReference type="ChEBI" id="CHEBI:29985"/>
        <dbReference type="ChEBI" id="CHEBI:30616"/>
        <dbReference type="ChEBI" id="CHEBI:37563"/>
        <dbReference type="ChEBI" id="CHEBI:43474"/>
        <dbReference type="ChEBI" id="CHEBI:46398"/>
        <dbReference type="ChEBI" id="CHEBI:58359"/>
        <dbReference type="ChEBI" id="CHEBI:456216"/>
        <dbReference type="EC" id="6.3.4.2"/>
    </reaction>
</comment>
<dbReference type="GO" id="GO:0005524">
    <property type="term" value="F:ATP binding"/>
    <property type="evidence" value="ECO:0007669"/>
    <property type="project" value="UniProtKB-KW"/>
</dbReference>